<dbReference type="GO" id="GO:0003920">
    <property type="term" value="F:GMP reductase activity"/>
    <property type="evidence" value="ECO:0007669"/>
    <property type="project" value="UniProtKB-EC"/>
</dbReference>
<dbReference type="PIRSF" id="PIRSF000235">
    <property type="entry name" value="GMP_reductase"/>
    <property type="match status" value="1"/>
</dbReference>
<dbReference type="Pfam" id="PF00478">
    <property type="entry name" value="IMPDH"/>
    <property type="match status" value="1"/>
</dbReference>
<dbReference type="SMART" id="SM01240">
    <property type="entry name" value="IMPDH"/>
    <property type="match status" value="1"/>
</dbReference>
<dbReference type="InterPro" id="IPR050139">
    <property type="entry name" value="GMP_reductase"/>
</dbReference>
<evidence type="ECO:0000256" key="3">
    <source>
        <dbReference type="ARBA" id="ARBA00022723"/>
    </source>
</evidence>
<dbReference type="InterPro" id="IPR015875">
    <property type="entry name" value="IMP_DH/GMP_Rdtase_CS"/>
</dbReference>
<evidence type="ECO:0000259" key="10">
    <source>
        <dbReference type="Pfam" id="PF00478"/>
    </source>
</evidence>
<evidence type="ECO:0000313" key="11">
    <source>
        <dbReference type="EMBL" id="QHS84454.1"/>
    </source>
</evidence>
<evidence type="ECO:0000256" key="6">
    <source>
        <dbReference type="ARBA" id="ARBA00023002"/>
    </source>
</evidence>
<dbReference type="EMBL" id="MN738808">
    <property type="protein sequence ID" value="QHS84454.1"/>
    <property type="molecule type" value="Genomic_DNA"/>
</dbReference>
<keyword evidence="5" id="KW-0630">Potassium</keyword>
<dbReference type="GO" id="GO:1902560">
    <property type="term" value="C:GMP reductase complex"/>
    <property type="evidence" value="ECO:0007669"/>
    <property type="project" value="InterPro"/>
</dbReference>
<dbReference type="InterPro" id="IPR001093">
    <property type="entry name" value="IMP_DH_GMPRt"/>
</dbReference>
<keyword evidence="3" id="KW-0479">Metal-binding</keyword>
<accession>A0A6C0AX84</accession>
<dbReference type="SUPFAM" id="SSF51412">
    <property type="entry name" value="Inosine monophosphate dehydrogenase (IMPDH)"/>
    <property type="match status" value="1"/>
</dbReference>
<keyword evidence="6" id="KW-0560">Oxidoreductase</keyword>
<organism evidence="11">
    <name type="scientific">viral metagenome</name>
    <dbReference type="NCBI Taxonomy" id="1070528"/>
    <lineage>
        <taxon>unclassified sequences</taxon>
        <taxon>metagenomes</taxon>
        <taxon>organismal metagenomes</taxon>
    </lineage>
</organism>
<name>A0A6C0AX84_9ZZZZ</name>
<evidence type="ECO:0000256" key="8">
    <source>
        <dbReference type="ARBA" id="ARBA00037691"/>
    </source>
</evidence>
<dbReference type="GO" id="GO:0046872">
    <property type="term" value="F:metal ion binding"/>
    <property type="evidence" value="ECO:0007669"/>
    <property type="project" value="UniProtKB-KW"/>
</dbReference>
<dbReference type="EC" id="1.7.1.7" evidence="1"/>
<evidence type="ECO:0000256" key="2">
    <source>
        <dbReference type="ARBA" id="ARBA00015800"/>
    </source>
</evidence>
<dbReference type="PANTHER" id="PTHR43170">
    <property type="entry name" value="GMP REDUCTASE"/>
    <property type="match status" value="1"/>
</dbReference>
<dbReference type="Gene3D" id="3.20.20.70">
    <property type="entry name" value="Aldolase class I"/>
    <property type="match status" value="1"/>
</dbReference>
<dbReference type="GO" id="GO:0009117">
    <property type="term" value="P:nucleotide metabolic process"/>
    <property type="evidence" value="ECO:0007669"/>
    <property type="project" value="InterPro"/>
</dbReference>
<keyword evidence="4" id="KW-0521">NADP</keyword>
<sequence length="353" mass="39086">MNKIETGIKLDFNNILIRPKRSTLNSRSEINLYRRFKFVNAKINNKPIEWCGTPIISANMDSTGTFEIYDILSKHNIITALHKFYSCEELIENCNKRSMNPDLFMISTGIGDQAFEKLREIFLHNKLNCNWICIDIANGYISNLVEFCKKVREEFPDKIIVAGNVVTREIVEELILNGKVDVVKIGIGPGSACTTRIKTGVGFPQVSAIIECADAAHGVGGHIIGDGGITCPGDMAKAFGAGADFVMAGGIFSGHDENPGEIIEDENGNKFKTFYGMSSKLAMEKHYGKMEKYRSSEGRQLKVKYKGSLDTTVLDYLGGLRSTCTYINAKSIKEMAKCTTFVQVSQQVNTSLL</sequence>
<dbReference type="InterPro" id="IPR013785">
    <property type="entry name" value="Aldolase_TIM"/>
</dbReference>
<proteinExistence type="inferred from homology"/>
<dbReference type="AlphaFoldDB" id="A0A6C0AX84"/>
<protein>
    <recommendedName>
        <fullName evidence="2">GMP reductase</fullName>
        <ecNumber evidence="1">1.7.1.7</ecNumber>
    </recommendedName>
    <alternativeName>
        <fullName evidence="7">Guanosine 5'-monophosphate oxidoreductase</fullName>
    </alternativeName>
</protein>
<feature type="domain" description="IMP dehydrogenase/GMP reductase" evidence="10">
    <location>
        <begin position="10"/>
        <end position="347"/>
    </location>
</feature>
<reference evidence="11" key="1">
    <citation type="journal article" date="2020" name="Nature">
        <title>Giant virus diversity and host interactions through global metagenomics.</title>
        <authorList>
            <person name="Schulz F."/>
            <person name="Roux S."/>
            <person name="Paez-Espino D."/>
            <person name="Jungbluth S."/>
            <person name="Walsh D.A."/>
            <person name="Denef V.J."/>
            <person name="McMahon K.D."/>
            <person name="Konstantinidis K.T."/>
            <person name="Eloe-Fadrosh E.A."/>
            <person name="Kyrpides N.C."/>
            <person name="Woyke T."/>
        </authorList>
    </citation>
    <scope>NUCLEOTIDE SEQUENCE</scope>
    <source>
        <strain evidence="11">GVMAG-S-ERX556022-25</strain>
    </source>
</reference>
<evidence type="ECO:0000256" key="9">
    <source>
        <dbReference type="ARBA" id="ARBA00048616"/>
    </source>
</evidence>
<dbReference type="InterPro" id="IPR005993">
    <property type="entry name" value="GMPR"/>
</dbReference>
<evidence type="ECO:0000256" key="4">
    <source>
        <dbReference type="ARBA" id="ARBA00022857"/>
    </source>
</evidence>
<dbReference type="CDD" id="cd00381">
    <property type="entry name" value="IMPDH"/>
    <property type="match status" value="1"/>
</dbReference>
<evidence type="ECO:0000256" key="1">
    <source>
        <dbReference type="ARBA" id="ARBA00012678"/>
    </source>
</evidence>
<evidence type="ECO:0000256" key="5">
    <source>
        <dbReference type="ARBA" id="ARBA00022958"/>
    </source>
</evidence>
<dbReference type="NCBIfam" id="NF003470">
    <property type="entry name" value="PRK05096.1"/>
    <property type="match status" value="1"/>
</dbReference>
<dbReference type="HAMAP" id="MF_00596">
    <property type="entry name" value="GMP_reduct_type1"/>
    <property type="match status" value="1"/>
</dbReference>
<comment type="function">
    <text evidence="8">Catalyzes the irreversible NADPH-dependent deamination of GMP to IMP. It functions in the conversion of nucleobase, nucleoside and nucleotide derivatives of G to A nucleotides, and in maintaining the intracellular balance of A and G nucleotides.</text>
</comment>
<dbReference type="PANTHER" id="PTHR43170:SF5">
    <property type="entry name" value="GMP REDUCTASE"/>
    <property type="match status" value="1"/>
</dbReference>
<dbReference type="PROSITE" id="PS00487">
    <property type="entry name" value="IMP_DH_GMP_RED"/>
    <property type="match status" value="1"/>
</dbReference>
<evidence type="ECO:0000256" key="7">
    <source>
        <dbReference type="ARBA" id="ARBA00030699"/>
    </source>
</evidence>
<comment type="catalytic activity">
    <reaction evidence="9">
        <text>IMP + NH4(+) + NADP(+) = GMP + NADPH + 2 H(+)</text>
        <dbReference type="Rhea" id="RHEA:17185"/>
        <dbReference type="ChEBI" id="CHEBI:15378"/>
        <dbReference type="ChEBI" id="CHEBI:28938"/>
        <dbReference type="ChEBI" id="CHEBI:57783"/>
        <dbReference type="ChEBI" id="CHEBI:58053"/>
        <dbReference type="ChEBI" id="CHEBI:58115"/>
        <dbReference type="ChEBI" id="CHEBI:58349"/>
        <dbReference type="EC" id="1.7.1.7"/>
    </reaction>
</comment>